<dbReference type="SMART" id="SM01027">
    <property type="entry name" value="Beta-Casp"/>
    <property type="match status" value="1"/>
</dbReference>
<reference evidence="4 5" key="1">
    <citation type="submission" date="2016-05" db="EMBL/GenBank/DDBJ databases">
        <title>Nuclear genome of Blastocystis sp. subtype 1 NandII.</title>
        <authorList>
            <person name="Gentekaki E."/>
            <person name="Curtis B."/>
            <person name="Stairs C."/>
            <person name="Eme L."/>
            <person name="Herman E."/>
            <person name="Klimes V."/>
            <person name="Arias M.C."/>
            <person name="Elias M."/>
            <person name="Hilliou F."/>
            <person name="Klute M."/>
            <person name="Malik S.-B."/>
            <person name="Pightling A."/>
            <person name="Rachubinski R."/>
            <person name="Salas D."/>
            <person name="Schlacht A."/>
            <person name="Suga H."/>
            <person name="Archibald J."/>
            <person name="Ball S.G."/>
            <person name="Clark G."/>
            <person name="Dacks J."/>
            <person name="Van Der Giezen M."/>
            <person name="Tsaousis A."/>
            <person name="Roger A."/>
        </authorList>
    </citation>
    <scope>NUCLEOTIDE SEQUENCE [LARGE SCALE GENOMIC DNA]</scope>
    <source>
        <strain evidence="5">ATCC 50177 / NandII</strain>
    </source>
</reference>
<gene>
    <name evidence="4" type="ORF">AV274_2185</name>
</gene>
<comment type="caution">
    <text evidence="4">The sequence shown here is derived from an EMBL/GenBank/DDBJ whole genome shotgun (WGS) entry which is preliminary data.</text>
</comment>
<keyword evidence="5" id="KW-1185">Reference proteome</keyword>
<dbReference type="Proteomes" id="UP000078348">
    <property type="component" value="Unassembled WGS sequence"/>
</dbReference>
<dbReference type="PANTHER" id="PTHR45922:SF1">
    <property type="entry name" value="CLEAVAGE AND POLYADENYLATION SPECIFICITY FACTOR SUBUNIT 2"/>
    <property type="match status" value="1"/>
</dbReference>
<dbReference type="GO" id="GO:0003723">
    <property type="term" value="F:RNA binding"/>
    <property type="evidence" value="ECO:0007669"/>
    <property type="project" value="UniProtKB-KW"/>
</dbReference>
<dbReference type="InterPro" id="IPR027075">
    <property type="entry name" value="CPSF2"/>
</dbReference>
<feature type="coiled-coil region" evidence="2">
    <location>
        <begin position="393"/>
        <end position="436"/>
    </location>
</feature>
<dbReference type="OrthoDB" id="64353at2759"/>
<comment type="similarity">
    <text evidence="1">Belongs to the metallo-beta-lactamase superfamily. RNA-metabolizing metallo-beta-lactamase-like family. CPSF2/YSH1 subfamily.</text>
</comment>
<dbReference type="GO" id="GO:0006398">
    <property type="term" value="P:mRNA 3'-end processing by stem-loop binding and cleavage"/>
    <property type="evidence" value="ECO:0007669"/>
    <property type="project" value="InterPro"/>
</dbReference>
<organism evidence="4 5">
    <name type="scientific">Blastocystis sp. subtype 1 (strain ATCC 50177 / NandII)</name>
    <dbReference type="NCBI Taxonomy" id="478820"/>
    <lineage>
        <taxon>Eukaryota</taxon>
        <taxon>Sar</taxon>
        <taxon>Stramenopiles</taxon>
        <taxon>Bigyra</taxon>
        <taxon>Opalozoa</taxon>
        <taxon>Opalinata</taxon>
        <taxon>Blastocystidae</taxon>
        <taxon>Blastocystis</taxon>
    </lineage>
</organism>
<dbReference type="InterPro" id="IPR036866">
    <property type="entry name" value="RibonucZ/Hydroxyglut_hydro"/>
</dbReference>
<evidence type="ECO:0000313" key="5">
    <source>
        <dbReference type="Proteomes" id="UP000078348"/>
    </source>
</evidence>
<dbReference type="STRING" id="478820.A0A196SJJ8"/>
<dbReference type="PANTHER" id="PTHR45922">
    <property type="entry name" value="CLEAVAGE AND POLYADENYLATION SPECIFICITY FACTOR SUBUNIT 2"/>
    <property type="match status" value="1"/>
</dbReference>
<dbReference type="Pfam" id="PF10996">
    <property type="entry name" value="Beta-Casp"/>
    <property type="match status" value="1"/>
</dbReference>
<protein>
    <recommendedName>
        <fullName evidence="1">Cleavage and polyadenylation specificity factor subunit 2</fullName>
    </recommendedName>
    <alternativeName>
        <fullName evidence="1">Cleavage and polyadenylation specificity factor 100 kDa subunit</fullName>
    </alternativeName>
</protein>
<proteinExistence type="inferred from homology"/>
<feature type="domain" description="Beta-Casp" evidence="3">
    <location>
        <begin position="251"/>
        <end position="372"/>
    </location>
</feature>
<dbReference type="Gene3D" id="3.60.15.10">
    <property type="entry name" value="Ribonuclease Z/Hydroxyacylglutathione hydrolase-like"/>
    <property type="match status" value="1"/>
</dbReference>
<accession>A0A196SJJ8</accession>
<keyword evidence="1" id="KW-0507">mRNA processing</keyword>
<dbReference type="InterPro" id="IPR022712">
    <property type="entry name" value="Beta_Casp"/>
</dbReference>
<dbReference type="Pfam" id="PF16661">
    <property type="entry name" value="Lactamase_B_6"/>
    <property type="match status" value="1"/>
</dbReference>
<keyword evidence="1" id="KW-0539">Nucleus</keyword>
<dbReference type="InterPro" id="IPR001279">
    <property type="entry name" value="Metallo-B-lactamas"/>
</dbReference>
<keyword evidence="1" id="KW-0694">RNA-binding</keyword>
<evidence type="ECO:0000313" key="4">
    <source>
        <dbReference type="EMBL" id="OAO16104.1"/>
    </source>
</evidence>
<comment type="subcellular location">
    <subcellularLocation>
        <location evidence="1">Nucleus</location>
    </subcellularLocation>
</comment>
<dbReference type="SUPFAM" id="SSF56281">
    <property type="entry name" value="Metallo-hydrolase/oxidoreductase"/>
    <property type="match status" value="1"/>
</dbReference>
<name>A0A196SJJ8_BLAHN</name>
<dbReference type="AlphaFoldDB" id="A0A196SJJ8"/>
<evidence type="ECO:0000259" key="3">
    <source>
        <dbReference type="SMART" id="SM01027"/>
    </source>
</evidence>
<evidence type="ECO:0000256" key="2">
    <source>
        <dbReference type="SAM" id="Coils"/>
    </source>
</evidence>
<dbReference type="GO" id="GO:0005847">
    <property type="term" value="C:mRNA cleavage and polyadenylation specificity factor complex"/>
    <property type="evidence" value="ECO:0007669"/>
    <property type="project" value="InterPro"/>
</dbReference>
<sequence length="699" mass="79573">MPSKYRFTPLYGTNNEGPVCSILQVDSVYILLDCGWDDRLDEAMLAPVQPYAEKLNAVLISHPDFSHIGGLPYIYSKWNCNAPIFINSDAAKIALFAMEDGYENRLEGEETCIYGKDDVARVKDNFRQVVYNQRESVTSKEGSTVYVNAREAGHTAGGAIWDIQTETDNIIYSMNINPLSDNHLRGASYKTSGNTSILITDACGQMSERRVDYRQKERAQYGRFSYLITDTLRDKKGNVLIPVESTGRCPEIILMLERIWEESRLDSFKVYFLTKHNAAYVTHIRGISSSLNERLQQQAPDEERGPFDLQFVTCVPGIENVLANQSPKVVLASTAGLETSYAQLLLKKWCAKIENLVLFVTTPPPGTLAANILTNPTQTRFGFTNRVRILLTGDELDQKLRELDQQREKLKEQRKEAKLSNQVEEEEEEFDDVVEVAPRAQHSVFPEVNDNVEWDEFGVIPKEYVPVLDLKGEEEEREEEELFGEEDETVEYSKYTTTAEQLEVKCRREYIDFNGLGDYATLHAAIREISPKHVITWHGGQVQRAFLMKRLEEDRQYEVRAAADGETVEITSDRTVTTMRLDEAMARQLKKEAVGDYEVCRAVARVGERADKELVLTAAEEHAELVPPIALRTEALGMRAVYNMLRENELDALLQQDRIDVANKEVTIRTENETLVVEGNLSQTFQRVQQLLCEQYQII</sequence>
<dbReference type="EMBL" id="LXWW01000099">
    <property type="protein sequence ID" value="OAO16104.1"/>
    <property type="molecule type" value="Genomic_DNA"/>
</dbReference>
<keyword evidence="2" id="KW-0175">Coiled coil</keyword>
<evidence type="ECO:0000256" key="1">
    <source>
        <dbReference type="RuleBase" id="RU365006"/>
    </source>
</evidence>